<feature type="domain" description="PARG helical" evidence="7">
    <location>
        <begin position="109"/>
        <end position="213"/>
    </location>
</feature>
<gene>
    <name evidence="8" type="ORF">BESB_056900</name>
</gene>
<evidence type="ECO:0000256" key="5">
    <source>
        <dbReference type="SAM" id="SignalP"/>
    </source>
</evidence>
<dbReference type="OrthoDB" id="329157at2759"/>
<dbReference type="GO" id="GO:0005737">
    <property type="term" value="C:cytoplasm"/>
    <property type="evidence" value="ECO:0007669"/>
    <property type="project" value="TreeGrafter"/>
</dbReference>
<dbReference type="EC" id="3.2.1.143" evidence="2"/>
<evidence type="ECO:0000313" key="9">
    <source>
        <dbReference type="Proteomes" id="UP000224006"/>
    </source>
</evidence>
<dbReference type="GO" id="GO:0009225">
    <property type="term" value="P:nucleotide-sugar metabolic process"/>
    <property type="evidence" value="ECO:0007669"/>
    <property type="project" value="TreeGrafter"/>
</dbReference>
<feature type="active site" evidence="4">
    <location>
        <position position="334"/>
    </location>
</feature>
<feature type="active site" evidence="4">
    <location>
        <position position="315"/>
    </location>
</feature>
<dbReference type="Pfam" id="PF20811">
    <property type="entry name" value="PARG_cat_N"/>
    <property type="match status" value="1"/>
</dbReference>
<comment type="caution">
    <text evidence="8">The sequence shown here is derived from an EMBL/GenBank/DDBJ whole genome shotgun (WGS) entry which is preliminary data.</text>
</comment>
<organism evidence="8 9">
    <name type="scientific">Besnoitia besnoiti</name>
    <name type="common">Apicomplexan protozoan</name>
    <dbReference type="NCBI Taxonomy" id="94643"/>
    <lineage>
        <taxon>Eukaryota</taxon>
        <taxon>Sar</taxon>
        <taxon>Alveolata</taxon>
        <taxon>Apicomplexa</taxon>
        <taxon>Conoidasida</taxon>
        <taxon>Coccidia</taxon>
        <taxon>Eucoccidiorida</taxon>
        <taxon>Eimeriorina</taxon>
        <taxon>Sarcocystidae</taxon>
        <taxon>Besnoitia</taxon>
    </lineage>
</organism>
<dbReference type="GO" id="GO:1990966">
    <property type="term" value="P:ATP generation from poly-ADP-D-ribose"/>
    <property type="evidence" value="ECO:0007669"/>
    <property type="project" value="TreeGrafter"/>
</dbReference>
<dbReference type="Pfam" id="PF05028">
    <property type="entry name" value="PARG_cat_C"/>
    <property type="match status" value="1"/>
</dbReference>
<keyword evidence="9" id="KW-1185">Reference proteome</keyword>
<dbReference type="PANTHER" id="PTHR12837">
    <property type="entry name" value="POLY ADP-RIBOSE GLYCOHYDROLASE"/>
    <property type="match status" value="1"/>
</dbReference>
<keyword evidence="3 8" id="KW-0378">Hydrolase</keyword>
<evidence type="ECO:0000256" key="4">
    <source>
        <dbReference type="PIRSR" id="PIRSR607724-1"/>
    </source>
</evidence>
<comment type="similarity">
    <text evidence="1">Belongs to the poly(ADP-ribose) glycohydrolase family.</text>
</comment>
<dbReference type="GeneID" id="40310619"/>
<dbReference type="GO" id="GO:0006282">
    <property type="term" value="P:regulation of DNA repair"/>
    <property type="evidence" value="ECO:0007669"/>
    <property type="project" value="InterPro"/>
</dbReference>
<dbReference type="InterPro" id="IPR046372">
    <property type="entry name" value="PARG_cat_C"/>
</dbReference>
<dbReference type="RefSeq" id="XP_029220048.1">
    <property type="nucleotide sequence ID" value="XM_029364125.1"/>
</dbReference>
<evidence type="ECO:0000313" key="8">
    <source>
        <dbReference type="EMBL" id="PFH36039.1"/>
    </source>
</evidence>
<dbReference type="GO" id="GO:0005634">
    <property type="term" value="C:nucleus"/>
    <property type="evidence" value="ECO:0007669"/>
    <property type="project" value="TreeGrafter"/>
</dbReference>
<dbReference type="InterPro" id="IPR048362">
    <property type="entry name" value="PARG_helical"/>
</dbReference>
<dbReference type="PANTHER" id="PTHR12837:SF0">
    <property type="entry name" value="POLY(ADP-RIBOSE) GLYCOHYDROLASE"/>
    <property type="match status" value="1"/>
</dbReference>
<name>A0A2A9MDT0_BESBE</name>
<reference evidence="8 9" key="1">
    <citation type="submission" date="2017-09" db="EMBL/GenBank/DDBJ databases">
        <title>Genome sequencing of Besnoitia besnoiti strain Bb-Ger1.</title>
        <authorList>
            <person name="Schares G."/>
            <person name="Venepally P."/>
            <person name="Lorenzi H.A."/>
        </authorList>
    </citation>
    <scope>NUCLEOTIDE SEQUENCE [LARGE SCALE GENOMIC DNA]</scope>
    <source>
        <strain evidence="8 9">Bb-Ger1</strain>
    </source>
</reference>
<dbReference type="KEGG" id="bbes:BESB_056900"/>
<dbReference type="VEuPathDB" id="ToxoDB:BESB_056900"/>
<dbReference type="STRING" id="94643.A0A2A9MDT0"/>
<dbReference type="GO" id="GO:0005975">
    <property type="term" value="P:carbohydrate metabolic process"/>
    <property type="evidence" value="ECO:0007669"/>
    <property type="project" value="InterPro"/>
</dbReference>
<evidence type="ECO:0000259" key="6">
    <source>
        <dbReference type="Pfam" id="PF05028"/>
    </source>
</evidence>
<dbReference type="InterPro" id="IPR007724">
    <property type="entry name" value="Poly_GlycHdrlase"/>
</dbReference>
<dbReference type="AlphaFoldDB" id="A0A2A9MDT0"/>
<evidence type="ECO:0000259" key="7">
    <source>
        <dbReference type="Pfam" id="PF20811"/>
    </source>
</evidence>
<accession>A0A2A9MDT0</accession>
<feature type="domain" description="PARG catalytic Macro" evidence="6">
    <location>
        <begin position="286"/>
        <end position="504"/>
    </location>
</feature>
<dbReference type="GO" id="GO:0004649">
    <property type="term" value="F:poly(ADP-ribose) glycohydrolase activity"/>
    <property type="evidence" value="ECO:0007669"/>
    <property type="project" value="UniProtKB-EC"/>
</dbReference>
<evidence type="ECO:0000256" key="2">
    <source>
        <dbReference type="ARBA" id="ARBA00012255"/>
    </source>
</evidence>
<proteinExistence type="inferred from homology"/>
<sequence>MAGLVLYSLLVALVLPFVCRAQTPEQLKLMSQGHLQVAGCAERPCAVLRTPVDKDWDKVKFVLGFIAQGQGPADSHQLASLHTRLLTLSGNLRTDKVLQQHGLLEYLKKKPGTFFTEDLPFLASIVLHLEDLFPDGLQYVTPELPQAHLRKIQVLALVAAAFLGVVPHNQRRLLAHHPKKFQMNQNKLDMFYRGFMEREAKFRSLLIYFASMRARLANCWNEMMKAGIFSKALCVTPCQCATLEDGTLIAPTDELLGIYRQTDMAANFSSATGSVKVTSPAVSVGDIANSQKPLLAFEVLDVGDISTSDGDLQVDFADQYLGGLSMFKGDIAQEEFLFITYPELLPVMLLSDIMRANEAVVMKGAERFVFSDGYEWTFRITAAAGPWTKLPPTKHYGVQGVVPMDRLGRRDVTVVGIDAVQFFVRAAQYTKEMIDRELLKAVIGFKGDPFEEVMALSHQAVATGLWGCGVFNGDAQLKSLLQWMAASYSGRATKFYTFANKSVKDLARVIPQLRSKYSTVSNLYNAIKEVVASRPRELSSAWSLWGNLL</sequence>
<feature type="active site" evidence="4">
    <location>
        <position position="335"/>
    </location>
</feature>
<evidence type="ECO:0000256" key="1">
    <source>
        <dbReference type="ARBA" id="ARBA00009545"/>
    </source>
</evidence>
<evidence type="ECO:0000256" key="3">
    <source>
        <dbReference type="ARBA" id="ARBA00022801"/>
    </source>
</evidence>
<feature type="signal peptide" evidence="5">
    <location>
        <begin position="1"/>
        <end position="21"/>
    </location>
</feature>
<feature type="chain" id="PRO_5012156901" description="poly(ADP-ribose) glycohydrolase" evidence="5">
    <location>
        <begin position="22"/>
        <end position="549"/>
    </location>
</feature>
<dbReference type="Proteomes" id="UP000224006">
    <property type="component" value="Chromosome IV"/>
</dbReference>
<protein>
    <recommendedName>
        <fullName evidence="2">poly(ADP-ribose) glycohydrolase</fullName>
        <ecNumber evidence="2">3.2.1.143</ecNumber>
    </recommendedName>
</protein>
<keyword evidence="5" id="KW-0732">Signal</keyword>
<dbReference type="EMBL" id="NWUJ01000004">
    <property type="protein sequence ID" value="PFH36039.1"/>
    <property type="molecule type" value="Genomic_DNA"/>
</dbReference>